<dbReference type="GO" id="GO:0005829">
    <property type="term" value="C:cytosol"/>
    <property type="evidence" value="ECO:0007669"/>
    <property type="project" value="TreeGrafter"/>
</dbReference>
<dbReference type="Proteomes" id="UP000001029">
    <property type="component" value="Chromosome"/>
</dbReference>
<dbReference type="OrthoDB" id="9802794at2"/>
<dbReference type="GO" id="GO:0033786">
    <property type="term" value="F:heptose-1-phosphate adenylyltransferase activity"/>
    <property type="evidence" value="ECO:0007669"/>
    <property type="project" value="TreeGrafter"/>
</dbReference>
<proteinExistence type="predicted"/>
<dbReference type="InterPro" id="IPR011611">
    <property type="entry name" value="PfkB_dom"/>
</dbReference>
<dbReference type="PROSITE" id="PS00583">
    <property type="entry name" value="PFKB_KINASES_1"/>
    <property type="match status" value="1"/>
</dbReference>
<protein>
    <submittedName>
        <fullName evidence="4">ADP-heptose synthase</fullName>
    </submittedName>
</protein>
<dbReference type="AlphaFoldDB" id="B2KD61"/>
<dbReference type="GO" id="GO:0016773">
    <property type="term" value="F:phosphotransferase activity, alcohol group as acceptor"/>
    <property type="evidence" value="ECO:0007669"/>
    <property type="project" value="InterPro"/>
</dbReference>
<dbReference type="KEGG" id="emi:Emin_0902"/>
<dbReference type="HOGENOM" id="CLU_021150_0_1_0"/>
<feature type="domain" description="Carbohydrate kinase PfkB" evidence="3">
    <location>
        <begin position="20"/>
        <end position="322"/>
    </location>
</feature>
<keyword evidence="5" id="KW-1185">Reference proteome</keyword>
<dbReference type="InterPro" id="IPR002173">
    <property type="entry name" value="Carboh/pur_kinase_PfkB_CS"/>
</dbReference>
<evidence type="ECO:0000313" key="4">
    <source>
        <dbReference type="EMBL" id="ACC98457.1"/>
    </source>
</evidence>
<dbReference type="NCBIfam" id="TIGR02198">
    <property type="entry name" value="rfaE_dom_I"/>
    <property type="match status" value="1"/>
</dbReference>
<dbReference type="EMBL" id="CP001055">
    <property type="protein sequence ID" value="ACC98457.1"/>
    <property type="molecule type" value="Genomic_DNA"/>
</dbReference>
<evidence type="ECO:0000256" key="1">
    <source>
        <dbReference type="ARBA" id="ARBA00022679"/>
    </source>
</evidence>
<accession>B2KD61</accession>
<organism evidence="4 5">
    <name type="scientific">Elusimicrobium minutum (strain Pei191)</name>
    <dbReference type="NCBI Taxonomy" id="445932"/>
    <lineage>
        <taxon>Bacteria</taxon>
        <taxon>Pseudomonadati</taxon>
        <taxon>Elusimicrobiota</taxon>
        <taxon>Elusimicrobia</taxon>
        <taxon>Elusimicrobiales</taxon>
        <taxon>Elusimicrobiaceae</taxon>
        <taxon>Elusimicrobium</taxon>
    </lineage>
</organism>
<dbReference type="Pfam" id="PF00294">
    <property type="entry name" value="PfkB"/>
    <property type="match status" value="1"/>
</dbReference>
<name>B2KD61_ELUMP</name>
<sequence>MNTVKKENLKKFLTAFNGKEIIVVGDIMLDHFIKGTVSRISPEAPVPVVNVTKEYYVAGGAGNVAVNLAALGAKATILSVVGQDRSGEDLSNFLSGQGVDTSFVVLDTSRPTTQKIRILAENQQVVRYDRESKNPVSSDIGKICMENFKFLAKKADGVVISDYGKGMLSEANIKAIVDICNKNKIPVCVDPKIENFKKYKNITCMTPNTKEAFEGMGVAQVSDEKVLFDLGNKILKTLNAVSLLITRGAEGMSLFEKEKGGKVKVSSVKATAREVFDVTGAGDTVISVLTLALAAKASLKEAASLANYAAGIVVGKVGTATVTQQEILKVLK</sequence>
<dbReference type="Gene3D" id="3.40.1190.20">
    <property type="match status" value="1"/>
</dbReference>
<dbReference type="InterPro" id="IPR011913">
    <property type="entry name" value="RfaE_dom_I"/>
</dbReference>
<evidence type="ECO:0000256" key="2">
    <source>
        <dbReference type="ARBA" id="ARBA00022777"/>
    </source>
</evidence>
<dbReference type="STRING" id="445932.Emin_0902"/>
<keyword evidence="1" id="KW-0808">Transferase</keyword>
<dbReference type="RefSeq" id="WP_012415072.1">
    <property type="nucleotide sequence ID" value="NC_010644.1"/>
</dbReference>
<dbReference type="PANTHER" id="PTHR46969">
    <property type="entry name" value="BIFUNCTIONAL PROTEIN HLDE"/>
    <property type="match status" value="1"/>
</dbReference>
<keyword evidence="2" id="KW-0418">Kinase</keyword>
<dbReference type="InterPro" id="IPR029056">
    <property type="entry name" value="Ribokinase-like"/>
</dbReference>
<evidence type="ECO:0000259" key="3">
    <source>
        <dbReference type="Pfam" id="PF00294"/>
    </source>
</evidence>
<dbReference type="CDD" id="cd01172">
    <property type="entry name" value="RfaE_like"/>
    <property type="match status" value="1"/>
</dbReference>
<dbReference type="PANTHER" id="PTHR46969:SF1">
    <property type="entry name" value="BIFUNCTIONAL PROTEIN HLDE"/>
    <property type="match status" value="1"/>
</dbReference>
<evidence type="ECO:0000313" key="5">
    <source>
        <dbReference type="Proteomes" id="UP000001029"/>
    </source>
</evidence>
<dbReference type="FunFam" id="3.40.1190.20:FF:000002">
    <property type="entry name" value="Bifunctional protein HldE"/>
    <property type="match status" value="1"/>
</dbReference>
<reference evidence="4 5" key="1">
    <citation type="journal article" date="2009" name="Appl. Environ. Microbiol.">
        <title>Genomic analysis of 'Elusimicrobium minutum,' the first cultivated representative of the phylum 'Elusimicrobia' (formerly termite group 1).</title>
        <authorList>
            <person name="Herlemann D.P.R."/>
            <person name="Geissinger O."/>
            <person name="Ikeda-Ohtsubo W."/>
            <person name="Kunin V."/>
            <person name="Sun H."/>
            <person name="Lapidus A."/>
            <person name="Hugenholtz P."/>
            <person name="Brune A."/>
        </authorList>
    </citation>
    <scope>NUCLEOTIDE SEQUENCE [LARGE SCALE GENOMIC DNA]</scope>
    <source>
        <strain evidence="4 5">Pei191</strain>
    </source>
</reference>
<dbReference type="SUPFAM" id="SSF53613">
    <property type="entry name" value="Ribokinase-like"/>
    <property type="match status" value="1"/>
</dbReference>
<gene>
    <name evidence="4" type="ordered locus">Emin_0902</name>
</gene>
<dbReference type="GO" id="GO:0033785">
    <property type="term" value="F:heptose 7-phosphate kinase activity"/>
    <property type="evidence" value="ECO:0007669"/>
    <property type="project" value="TreeGrafter"/>
</dbReference>